<organism evidence="1 2">
    <name type="scientific">Tenacibaculum todarodis</name>
    <dbReference type="NCBI Taxonomy" id="1850252"/>
    <lineage>
        <taxon>Bacteria</taxon>
        <taxon>Pseudomonadati</taxon>
        <taxon>Bacteroidota</taxon>
        <taxon>Flavobacteriia</taxon>
        <taxon>Flavobacteriales</taxon>
        <taxon>Flavobacteriaceae</taxon>
        <taxon>Tenacibaculum</taxon>
    </lineage>
</organism>
<sequence>MQKLKEANLYRSELIPVSGKLVARYNQCLLKLGFTETKLASFTIDGIGWSPEIAEEKNNASYLNNGEANPHCILITPLQKGLPVYNPFHSYDREVMKLVFQKHGDKINNITRDSAICVDFDQNIDVFYDPLDVLRYKDITVKFRLINDLDKAKKEQLALVELFNKDNNFIDETIHQQLLASAKKYGDLRERDLNLEPVSFTTDSFYTKAFGGIYVLRDFILPMLVFESEETYKEAIQDTMHDVLMYHISHPELMEKLRNHSIAEFDLDDKMTMKRYERIKKYVLSELVEEAKHPIKDILDDKMLFKGYLNKLEISARKKVMGVERYLEKMQINKDYKIEDIVDSEVYFALHNPHSSLKPNHQDLIWKLLVNVAPKDILFLYWYDKEEFYKQYKTWDNSMKEWVINTIKNNF</sequence>
<dbReference type="Proteomes" id="UP000181898">
    <property type="component" value="Chromosome"/>
</dbReference>
<dbReference type="RefSeq" id="WP_072555239.1">
    <property type="nucleotide sequence ID" value="NZ_CP018155.1"/>
</dbReference>
<dbReference type="AlphaFoldDB" id="A0A1L3JIH9"/>
<reference evidence="1 2" key="1">
    <citation type="submission" date="2016-11" db="EMBL/GenBank/DDBJ databases">
        <title>Tenacibaculum sp. LPB0136, isolated from marine environment.</title>
        <authorList>
            <person name="Kim E."/>
            <person name="Yi H."/>
        </authorList>
    </citation>
    <scope>NUCLEOTIDE SEQUENCE [LARGE SCALE GENOMIC DNA]</scope>
    <source>
        <strain evidence="1 2">LPB0136</strain>
    </source>
</reference>
<gene>
    <name evidence="1" type="ORF">LPB136_05870</name>
</gene>
<proteinExistence type="predicted"/>
<keyword evidence="2" id="KW-1185">Reference proteome</keyword>
<accession>A0A1L3JIH9</accession>
<dbReference type="STRING" id="1850252.LPB136_05870"/>
<evidence type="ECO:0000313" key="2">
    <source>
        <dbReference type="Proteomes" id="UP000181898"/>
    </source>
</evidence>
<dbReference type="Pfam" id="PF20343">
    <property type="entry name" value="DUF6638"/>
    <property type="match status" value="2"/>
</dbReference>
<evidence type="ECO:0000313" key="1">
    <source>
        <dbReference type="EMBL" id="APG64914.1"/>
    </source>
</evidence>
<dbReference type="KEGG" id="ten:LPB136_05870"/>
<dbReference type="InterPro" id="IPR046578">
    <property type="entry name" value="DUF6638"/>
</dbReference>
<name>A0A1L3JIH9_9FLAO</name>
<dbReference type="EMBL" id="CP018155">
    <property type="protein sequence ID" value="APG64914.1"/>
    <property type="molecule type" value="Genomic_DNA"/>
</dbReference>
<dbReference type="OrthoDB" id="8430253at2"/>
<protein>
    <submittedName>
        <fullName evidence="1">Uncharacterized protein</fullName>
    </submittedName>
</protein>